<evidence type="ECO:0000313" key="2">
    <source>
        <dbReference type="EMBL" id="MBP2027168.1"/>
    </source>
</evidence>
<dbReference type="RefSeq" id="WP_209659967.1">
    <property type="nucleotide sequence ID" value="NZ_JAGGLI010000008.1"/>
</dbReference>
<reference evidence="2 3" key="1">
    <citation type="submission" date="2021-03" db="EMBL/GenBank/DDBJ databases">
        <title>Genomic Encyclopedia of Type Strains, Phase IV (KMG-IV): sequencing the most valuable type-strain genomes for metagenomic binning, comparative biology and taxonomic classification.</title>
        <authorList>
            <person name="Goeker M."/>
        </authorList>
    </citation>
    <scope>NUCLEOTIDE SEQUENCE [LARGE SCALE GENOMIC DNA]</scope>
    <source>
        <strain evidence="2 3">DSM 27512</strain>
    </source>
</reference>
<dbReference type="PANTHER" id="PTHR33990:SF1">
    <property type="entry name" value="PROTEIN YJDN"/>
    <property type="match status" value="1"/>
</dbReference>
<dbReference type="Pfam" id="PF06983">
    <property type="entry name" value="3-dmu-9_3-mt"/>
    <property type="match status" value="1"/>
</dbReference>
<proteinExistence type="predicted"/>
<name>A0ABS4KHB5_9FIRM</name>
<dbReference type="Proteomes" id="UP001314903">
    <property type="component" value="Unassembled WGS sequence"/>
</dbReference>
<dbReference type="EMBL" id="JAGGLI010000008">
    <property type="protein sequence ID" value="MBP2027168.1"/>
    <property type="molecule type" value="Genomic_DNA"/>
</dbReference>
<dbReference type="InterPro" id="IPR028973">
    <property type="entry name" value="PhnB-like"/>
</dbReference>
<keyword evidence="3" id="KW-1185">Reference proteome</keyword>
<dbReference type="InterPro" id="IPR029068">
    <property type="entry name" value="Glyas_Bleomycin-R_OHBP_Dase"/>
</dbReference>
<dbReference type="SUPFAM" id="SSF54593">
    <property type="entry name" value="Glyoxalase/Bleomycin resistance protein/Dihydroxybiphenyl dioxygenase"/>
    <property type="match status" value="1"/>
</dbReference>
<evidence type="ECO:0000313" key="3">
    <source>
        <dbReference type="Proteomes" id="UP001314903"/>
    </source>
</evidence>
<dbReference type="CDD" id="cd06588">
    <property type="entry name" value="PhnB_like"/>
    <property type="match status" value="1"/>
</dbReference>
<evidence type="ECO:0000259" key="1">
    <source>
        <dbReference type="Pfam" id="PF06983"/>
    </source>
</evidence>
<sequence>MPIQPYINFDGDCLDAVRFYVDVFKTEQPEIMYYEDMPEDPNFPITDDIKKLVLHTTLIINGSSVMFSDVPPDMPFLKGNNVSLTFISNDEEEIRHIFDRLKEGGTVGMELGKTFWSKCYGAVTDKFGVEWQLDFDEE</sequence>
<dbReference type="PANTHER" id="PTHR33990">
    <property type="entry name" value="PROTEIN YJDN-RELATED"/>
    <property type="match status" value="1"/>
</dbReference>
<dbReference type="Gene3D" id="3.10.180.10">
    <property type="entry name" value="2,3-Dihydroxybiphenyl 1,2-Dioxygenase, domain 1"/>
    <property type="match status" value="1"/>
</dbReference>
<accession>A0ABS4KHB5</accession>
<protein>
    <submittedName>
        <fullName evidence="2">PhnB protein</fullName>
    </submittedName>
</protein>
<organism evidence="2 3">
    <name type="scientific">Acetoanaerobium pronyense</name>
    <dbReference type="NCBI Taxonomy" id="1482736"/>
    <lineage>
        <taxon>Bacteria</taxon>
        <taxon>Bacillati</taxon>
        <taxon>Bacillota</taxon>
        <taxon>Clostridia</taxon>
        <taxon>Peptostreptococcales</taxon>
        <taxon>Filifactoraceae</taxon>
        <taxon>Acetoanaerobium</taxon>
    </lineage>
</organism>
<comment type="caution">
    <text evidence="2">The sequence shown here is derived from an EMBL/GenBank/DDBJ whole genome shotgun (WGS) entry which is preliminary data.</text>
</comment>
<feature type="domain" description="PhnB-like" evidence="1">
    <location>
        <begin position="3"/>
        <end position="133"/>
    </location>
</feature>
<gene>
    <name evidence="2" type="ORF">J2Z35_000962</name>
</gene>